<organism evidence="2 3">
    <name type="scientific">Arenibacter algicola</name>
    <dbReference type="NCBI Taxonomy" id="616991"/>
    <lineage>
        <taxon>Bacteria</taxon>
        <taxon>Pseudomonadati</taxon>
        <taxon>Bacteroidota</taxon>
        <taxon>Flavobacteriia</taxon>
        <taxon>Flavobacteriales</taxon>
        <taxon>Flavobacteriaceae</taxon>
        <taxon>Arenibacter</taxon>
    </lineage>
</organism>
<gene>
    <name evidence="2" type="ORF">AREALGSMS7_02754</name>
</gene>
<dbReference type="Pfam" id="PF01323">
    <property type="entry name" value="DSBA"/>
    <property type="match status" value="1"/>
</dbReference>
<dbReference type="InterPro" id="IPR001853">
    <property type="entry name" value="DSBA-like_thioredoxin_dom"/>
</dbReference>
<dbReference type="PANTHER" id="PTHR13887">
    <property type="entry name" value="GLUTATHIONE S-TRANSFERASE KAPPA"/>
    <property type="match status" value="1"/>
</dbReference>
<proteinExistence type="predicted"/>
<dbReference type="eggNOG" id="COG2761">
    <property type="taxonomic scope" value="Bacteria"/>
</dbReference>
<accession>A0A221UY80</accession>
<dbReference type="KEGG" id="aalg:AREALGSMS7_02754"/>
<dbReference type="AlphaFoldDB" id="A0A221UY80"/>
<dbReference type="CDD" id="cd03024">
    <property type="entry name" value="DsbA_FrnE"/>
    <property type="match status" value="1"/>
</dbReference>
<dbReference type="STRING" id="616991.GCA_000733925_01080"/>
<protein>
    <submittedName>
        <fullName evidence="2">DSBA-like thioredoxin domain protein</fullName>
    </submittedName>
</protein>
<dbReference type="Gene3D" id="3.40.30.10">
    <property type="entry name" value="Glutaredoxin"/>
    <property type="match status" value="1"/>
</dbReference>
<dbReference type="SUPFAM" id="SSF52833">
    <property type="entry name" value="Thioredoxin-like"/>
    <property type="match status" value="1"/>
</dbReference>
<evidence type="ECO:0000313" key="3">
    <source>
        <dbReference type="Proteomes" id="UP000204551"/>
    </source>
</evidence>
<dbReference type="EMBL" id="CP022515">
    <property type="protein sequence ID" value="ASO06193.1"/>
    <property type="molecule type" value="Genomic_DNA"/>
</dbReference>
<dbReference type="PANTHER" id="PTHR13887:SF41">
    <property type="entry name" value="THIOREDOXIN SUPERFAMILY PROTEIN"/>
    <property type="match status" value="1"/>
</dbReference>
<evidence type="ECO:0000259" key="1">
    <source>
        <dbReference type="Pfam" id="PF01323"/>
    </source>
</evidence>
<sequence length="214" mass="24526">MADKIKLDIISDVVCPWCAIGYKRLEKAISELGIEDKVDIEWQPFQLNPHMPKEGQNVQEHITEKYGSSLEQQKLSQERMTDFGGELGFKFDYFDGMKMVNTRDAHILLDYAKEYGKQTDLNMRLMNAFFGERKDVSDRTILIEELKAVGLNADEAMARLDSDDVRYQVQAKEKYWQSLGVSSVPTMVFNNKSALTGAQPVEVFKEVLTELLEK</sequence>
<evidence type="ECO:0000313" key="2">
    <source>
        <dbReference type="EMBL" id="ASO06193.1"/>
    </source>
</evidence>
<dbReference type="InterPro" id="IPR036249">
    <property type="entry name" value="Thioredoxin-like_sf"/>
</dbReference>
<dbReference type="GO" id="GO:0016491">
    <property type="term" value="F:oxidoreductase activity"/>
    <property type="evidence" value="ECO:0007669"/>
    <property type="project" value="InterPro"/>
</dbReference>
<reference evidence="2 3" key="1">
    <citation type="submission" date="2017-07" db="EMBL/GenBank/DDBJ databases">
        <title>Genome Sequence of Arenibacter algicola Strain SMS7 Isolated from a culture of the Diatom Skeletonema marinoi.</title>
        <authorList>
            <person name="Topel M."/>
            <person name="Pinder M.I.M."/>
            <person name="Johansson O.N."/>
            <person name="Kourtchenko O."/>
            <person name="Godhe A."/>
            <person name="Clarke A.K."/>
        </authorList>
    </citation>
    <scope>NUCLEOTIDE SEQUENCE [LARGE SCALE GENOMIC DNA]</scope>
    <source>
        <strain evidence="2 3">SMS7</strain>
    </source>
</reference>
<feature type="domain" description="DSBA-like thioredoxin" evidence="1">
    <location>
        <begin position="7"/>
        <end position="208"/>
    </location>
</feature>
<dbReference type="RefSeq" id="WP_093978749.1">
    <property type="nucleotide sequence ID" value="NZ_CP022515.1"/>
</dbReference>
<dbReference type="Proteomes" id="UP000204551">
    <property type="component" value="Chromosome"/>
</dbReference>
<name>A0A221UY80_9FLAO</name>